<evidence type="ECO:0000256" key="1">
    <source>
        <dbReference type="SAM" id="MobiDB-lite"/>
    </source>
</evidence>
<gene>
    <name evidence="2" type="primary">164</name>
    <name evidence="2" type="ORF">SEA_BMOC_164</name>
</gene>
<evidence type="ECO:0000313" key="3">
    <source>
        <dbReference type="Proteomes" id="UP000502409"/>
    </source>
</evidence>
<evidence type="ECO:0000313" key="2">
    <source>
        <dbReference type="EMBL" id="QJD50888.1"/>
    </source>
</evidence>
<dbReference type="RefSeq" id="YP_010107539.1">
    <property type="nucleotide sequence ID" value="NC_055842.1"/>
</dbReference>
<dbReference type="Proteomes" id="UP000502409">
    <property type="component" value="Genome"/>
</dbReference>
<reference evidence="2 3" key="1">
    <citation type="submission" date="2020-04" db="EMBL/GenBank/DDBJ databases">
        <authorList>
            <person name="Angtuaco S.E."/>
            <person name="Chung R.C."/>
            <person name="Hung A.H."/>
            <person name="Eghdamian A."/>
            <person name="Zhu L."/>
            <person name="Shaffer C.D."/>
            <person name="Weston-Hafer K.A."/>
            <person name="Garlena R.A."/>
            <person name="Russell D.A."/>
            <person name="Pope W.H."/>
            <person name="Jacobs-Sera D."/>
            <person name="Hatfull G.F."/>
        </authorList>
    </citation>
    <scope>NUCLEOTIDE SEQUENCE [LARGE SCALE GENOMIC DNA]</scope>
</reference>
<dbReference type="GeneID" id="65125666"/>
<dbReference type="KEGG" id="vg:65125666"/>
<keyword evidence="3" id="KW-1185">Reference proteome</keyword>
<sequence>MGNKVWNKGDKVIRNNNTDAGTVEKQDGRWVIVTLDTGGQKRLGANDLKRRR</sequence>
<organism evidence="2 3">
    <name type="scientific">Streptomyces phage Bmoc</name>
    <dbReference type="NCBI Taxonomy" id="2725629"/>
    <lineage>
        <taxon>Viruses</taxon>
        <taxon>Duplodnaviria</taxon>
        <taxon>Heunggongvirae</taxon>
        <taxon>Uroviricota</taxon>
        <taxon>Caudoviricetes</taxon>
        <taxon>Stanwilliamsviridae</taxon>
        <taxon>Boydwoodruffvirinae</taxon>
        <taxon>Samistivirus</taxon>
        <taxon>Samistivirus bmoc</taxon>
    </lineage>
</organism>
<accession>A0A6M3T0H1</accession>
<proteinExistence type="predicted"/>
<feature type="region of interest" description="Disordered" evidence="1">
    <location>
        <begin position="1"/>
        <end position="20"/>
    </location>
</feature>
<name>A0A6M3T0H1_9CAUD</name>
<protein>
    <submittedName>
        <fullName evidence="2">Uncharacterized protein</fullName>
    </submittedName>
</protein>
<dbReference type="EMBL" id="MT310865">
    <property type="protein sequence ID" value="QJD50888.1"/>
    <property type="molecule type" value="Genomic_DNA"/>
</dbReference>